<dbReference type="AlphaFoldDB" id="A0A3C1KK05"/>
<comment type="subunit">
    <text evidence="2">Homodimer.</text>
</comment>
<proteinExistence type="predicted"/>
<name>A0A3C1KK05_9GAMM</name>
<dbReference type="SUPFAM" id="SSF52518">
    <property type="entry name" value="Thiamin diphosphate-binding fold (THDP-binding)"/>
    <property type="match status" value="1"/>
</dbReference>
<dbReference type="GO" id="GO:0005829">
    <property type="term" value="C:cytosol"/>
    <property type="evidence" value="ECO:0007669"/>
    <property type="project" value="TreeGrafter"/>
</dbReference>
<gene>
    <name evidence="6" type="ORF">DCP75_04785</name>
</gene>
<evidence type="ECO:0000256" key="1">
    <source>
        <dbReference type="ARBA" id="ARBA00001946"/>
    </source>
</evidence>
<dbReference type="InterPro" id="IPR005477">
    <property type="entry name" value="Dxylulose-5-P_synthase"/>
</dbReference>
<dbReference type="PANTHER" id="PTHR43322">
    <property type="entry name" value="1-D-DEOXYXYLULOSE 5-PHOSPHATE SYNTHASE-RELATED"/>
    <property type="match status" value="1"/>
</dbReference>
<dbReference type="EMBL" id="DMND01000069">
    <property type="protein sequence ID" value="HAN27027.1"/>
    <property type="molecule type" value="Genomic_DNA"/>
</dbReference>
<dbReference type="GO" id="GO:0016114">
    <property type="term" value="P:terpenoid biosynthetic process"/>
    <property type="evidence" value="ECO:0007669"/>
    <property type="project" value="InterPro"/>
</dbReference>
<evidence type="ECO:0000313" key="6">
    <source>
        <dbReference type="EMBL" id="HAN27027.1"/>
    </source>
</evidence>
<protein>
    <submittedName>
        <fullName evidence="6">1-deoxy-D-xylulose-5-phosphate synthase</fullName>
        <ecNumber evidence="6">2.2.1.7</ecNumber>
    </submittedName>
</protein>
<dbReference type="Gene3D" id="3.40.50.970">
    <property type="match status" value="1"/>
</dbReference>
<reference evidence="6 7" key="1">
    <citation type="journal article" date="2018" name="Nat. Biotechnol.">
        <title>A standardized bacterial taxonomy based on genome phylogeny substantially revises the tree of life.</title>
        <authorList>
            <person name="Parks D.H."/>
            <person name="Chuvochina M."/>
            <person name="Waite D.W."/>
            <person name="Rinke C."/>
            <person name="Skarshewski A."/>
            <person name="Chaumeil P.A."/>
            <person name="Hugenholtz P."/>
        </authorList>
    </citation>
    <scope>NUCLEOTIDE SEQUENCE [LARGE SCALE GENOMIC DNA]</scope>
    <source>
        <strain evidence="6">UBA9158</strain>
    </source>
</reference>
<evidence type="ECO:0000256" key="3">
    <source>
        <dbReference type="ARBA" id="ARBA00022679"/>
    </source>
</evidence>
<comment type="cofactor">
    <cofactor evidence="1">
        <name>Mg(2+)</name>
        <dbReference type="ChEBI" id="CHEBI:18420"/>
    </cofactor>
</comment>
<comment type="caution">
    <text evidence="6">The sequence shown here is derived from an EMBL/GenBank/DDBJ whole genome shotgun (WGS) entry which is preliminary data.</text>
</comment>
<dbReference type="Pfam" id="PF13292">
    <property type="entry name" value="DXP_synthase_N"/>
    <property type="match status" value="1"/>
</dbReference>
<keyword evidence="3 6" id="KW-0808">Transferase</keyword>
<dbReference type="Proteomes" id="UP000259273">
    <property type="component" value="Unassembled WGS sequence"/>
</dbReference>
<feature type="non-terminal residue" evidence="6">
    <location>
        <position position="100"/>
    </location>
</feature>
<evidence type="ECO:0000256" key="4">
    <source>
        <dbReference type="ARBA" id="ARBA00022842"/>
    </source>
</evidence>
<dbReference type="GO" id="GO:0019288">
    <property type="term" value="P:isopentenyl diphosphate biosynthetic process, methylerythritol 4-phosphate pathway"/>
    <property type="evidence" value="ECO:0007669"/>
    <property type="project" value="TreeGrafter"/>
</dbReference>
<accession>A0A3C1KK05</accession>
<dbReference type="EC" id="2.2.1.7" evidence="6"/>
<sequence length="100" mass="11110">MLRDIPVTLPNTPLLSAVDQGKPLRALDEAELEQLCEELRAYLLYSVGQSGGHFGAGLGVVELTVALHTVYNTPRDRIVWDVGHQTYPHKILTGRMQAMR</sequence>
<evidence type="ECO:0000313" key="7">
    <source>
        <dbReference type="Proteomes" id="UP000259273"/>
    </source>
</evidence>
<evidence type="ECO:0000256" key="2">
    <source>
        <dbReference type="ARBA" id="ARBA00011738"/>
    </source>
</evidence>
<evidence type="ECO:0000256" key="5">
    <source>
        <dbReference type="ARBA" id="ARBA00023052"/>
    </source>
</evidence>
<dbReference type="InterPro" id="IPR029061">
    <property type="entry name" value="THDP-binding"/>
</dbReference>
<dbReference type="PANTHER" id="PTHR43322:SF5">
    <property type="entry name" value="1-DEOXY-D-XYLULOSE-5-PHOSPHATE SYNTHASE, CHLOROPLASTIC"/>
    <property type="match status" value="1"/>
</dbReference>
<dbReference type="GO" id="GO:0008661">
    <property type="term" value="F:1-deoxy-D-xylulose-5-phosphate synthase activity"/>
    <property type="evidence" value="ECO:0007669"/>
    <property type="project" value="UniProtKB-EC"/>
</dbReference>
<organism evidence="6 7">
    <name type="scientific">Haliea salexigens</name>
    <dbReference type="NCBI Taxonomy" id="287487"/>
    <lineage>
        <taxon>Bacteria</taxon>
        <taxon>Pseudomonadati</taxon>
        <taxon>Pseudomonadota</taxon>
        <taxon>Gammaproteobacteria</taxon>
        <taxon>Cellvibrionales</taxon>
        <taxon>Halieaceae</taxon>
        <taxon>Haliea</taxon>
    </lineage>
</organism>
<keyword evidence="4" id="KW-0460">Magnesium</keyword>
<keyword evidence="5" id="KW-0786">Thiamine pyrophosphate</keyword>